<name>A0A923IUJ0_9SPHI</name>
<proteinExistence type="inferred from homology"/>
<dbReference type="PANTHER" id="PTHR43179:SF12">
    <property type="entry name" value="GALACTOFURANOSYLTRANSFERASE GLFT2"/>
    <property type="match status" value="1"/>
</dbReference>
<dbReference type="PANTHER" id="PTHR43179">
    <property type="entry name" value="RHAMNOSYLTRANSFERASE WBBL"/>
    <property type="match status" value="1"/>
</dbReference>
<dbReference type="CDD" id="cd04186">
    <property type="entry name" value="GT_2_like_c"/>
    <property type="match status" value="1"/>
</dbReference>
<evidence type="ECO:0000259" key="4">
    <source>
        <dbReference type="Pfam" id="PF00535"/>
    </source>
</evidence>
<evidence type="ECO:0000256" key="3">
    <source>
        <dbReference type="ARBA" id="ARBA00022679"/>
    </source>
</evidence>
<feature type="domain" description="Glycosyltransferase 2-like" evidence="4">
    <location>
        <begin position="7"/>
        <end position="115"/>
    </location>
</feature>
<organism evidence="5 6">
    <name type="scientific">Pedobacter planticolens</name>
    <dbReference type="NCBI Taxonomy" id="2679964"/>
    <lineage>
        <taxon>Bacteria</taxon>
        <taxon>Pseudomonadati</taxon>
        <taxon>Bacteroidota</taxon>
        <taxon>Sphingobacteriia</taxon>
        <taxon>Sphingobacteriales</taxon>
        <taxon>Sphingobacteriaceae</taxon>
        <taxon>Pedobacter</taxon>
    </lineage>
</organism>
<keyword evidence="2" id="KW-0328">Glycosyltransferase</keyword>
<dbReference type="Pfam" id="PF00535">
    <property type="entry name" value="Glycos_transf_2"/>
    <property type="match status" value="1"/>
</dbReference>
<dbReference type="Gene3D" id="3.90.550.10">
    <property type="entry name" value="Spore Coat Polysaccharide Biosynthesis Protein SpsA, Chain A"/>
    <property type="match status" value="1"/>
</dbReference>
<dbReference type="Proteomes" id="UP000601055">
    <property type="component" value="Unassembled WGS sequence"/>
</dbReference>
<dbReference type="InterPro" id="IPR029044">
    <property type="entry name" value="Nucleotide-diphossugar_trans"/>
</dbReference>
<protein>
    <submittedName>
        <fullName evidence="5">Glycosyltransferase</fullName>
    </submittedName>
</protein>
<evidence type="ECO:0000256" key="1">
    <source>
        <dbReference type="ARBA" id="ARBA00006739"/>
    </source>
</evidence>
<accession>A0A923IUJ0</accession>
<evidence type="ECO:0000313" key="5">
    <source>
        <dbReference type="EMBL" id="MBB2144823.1"/>
    </source>
</evidence>
<comment type="similarity">
    <text evidence="1">Belongs to the glycosyltransferase 2 family.</text>
</comment>
<evidence type="ECO:0000256" key="2">
    <source>
        <dbReference type="ARBA" id="ARBA00022676"/>
    </source>
</evidence>
<dbReference type="RefSeq" id="WP_182921497.1">
    <property type="nucleotide sequence ID" value="NZ_WNXD01000001.1"/>
</dbReference>
<keyword evidence="3" id="KW-0808">Transferase</keyword>
<comment type="caution">
    <text evidence="5">The sequence shown here is derived from an EMBL/GenBank/DDBJ whole genome shotgun (WGS) entry which is preliminary data.</text>
</comment>
<evidence type="ECO:0000313" key="6">
    <source>
        <dbReference type="Proteomes" id="UP000601055"/>
    </source>
</evidence>
<reference evidence="5" key="1">
    <citation type="submission" date="2019-11" db="EMBL/GenBank/DDBJ databases">
        <title>Description of Pedobacter sp. LMG 31464T.</title>
        <authorList>
            <person name="Carlier A."/>
            <person name="Qi S."/>
            <person name="Vandamme P."/>
        </authorList>
    </citation>
    <scope>NUCLEOTIDE SEQUENCE</scope>
    <source>
        <strain evidence="5">LMG 31464</strain>
    </source>
</reference>
<dbReference type="AlphaFoldDB" id="A0A923IUJ0"/>
<dbReference type="InterPro" id="IPR001173">
    <property type="entry name" value="Glyco_trans_2-like"/>
</dbReference>
<dbReference type="EMBL" id="WNXD01000001">
    <property type="protein sequence ID" value="MBB2144823.1"/>
    <property type="molecule type" value="Genomic_DNA"/>
</dbReference>
<keyword evidence="6" id="KW-1185">Reference proteome</keyword>
<dbReference type="SUPFAM" id="SSF53448">
    <property type="entry name" value="Nucleotide-diphospho-sugar transferases"/>
    <property type="match status" value="1"/>
</dbReference>
<sequence length="340" mass="38583">MEPSVAVVILNWNGKTWLERFLPSVVQTDYPNLQIIVGDNASTDDSVAFVKSNYPQVVVLENDKNYGFAGGYNHILKRVKADYFVLLNSDVEVPANWIKPVIDLMQSDATIAVAQPKLKWQLQKTEFEYAGAAGGFVDLYAYPFCRGRIFDTVETDNGQYNTTADIFWASGAAFFIKSSAWQQVGGLDADLFAHMEEIDLCWRLKNLGYRVVCCTDAEVYHVGGGTLNANNPYKTYLNFRNNLLIMQKNLPKDEAYSRIFIRMCLDFLAWLQFLVKGKFAFAFAINKAHWHFLTQLGATAQKRTAVQVPLLQHTGVYSDSIVWAYFVKKIDKFSALFIKH</sequence>
<gene>
    <name evidence="5" type="ORF">GM921_04965</name>
</gene>
<dbReference type="GO" id="GO:0016757">
    <property type="term" value="F:glycosyltransferase activity"/>
    <property type="evidence" value="ECO:0007669"/>
    <property type="project" value="UniProtKB-KW"/>
</dbReference>